<dbReference type="PROSITE" id="PS01186">
    <property type="entry name" value="EGF_2"/>
    <property type="match status" value="1"/>
</dbReference>
<dbReference type="AlphaFoldDB" id="A0A3M7T1E2"/>
<dbReference type="SUPFAM" id="SSF57196">
    <property type="entry name" value="EGF/Laminin"/>
    <property type="match status" value="1"/>
</dbReference>
<evidence type="ECO:0000313" key="9">
    <source>
        <dbReference type="Proteomes" id="UP000276133"/>
    </source>
</evidence>
<dbReference type="PROSITE" id="PS50026">
    <property type="entry name" value="EGF_3"/>
    <property type="match status" value="1"/>
</dbReference>
<feature type="domain" description="MAM" evidence="7">
    <location>
        <begin position="346"/>
        <end position="508"/>
    </location>
</feature>
<dbReference type="SUPFAM" id="SSF57424">
    <property type="entry name" value="LDL receptor-like module"/>
    <property type="match status" value="2"/>
</dbReference>
<keyword evidence="5" id="KW-0472">Membrane</keyword>
<keyword evidence="2" id="KW-0245">EGF-like domain</keyword>
<evidence type="ECO:0000256" key="1">
    <source>
        <dbReference type="ARBA" id="ARBA00023157"/>
    </source>
</evidence>
<evidence type="ECO:0000256" key="2">
    <source>
        <dbReference type="PROSITE-ProRule" id="PRU00076"/>
    </source>
</evidence>
<dbReference type="Pfam" id="PF00057">
    <property type="entry name" value="Ldl_recept_a"/>
    <property type="match status" value="2"/>
</dbReference>
<dbReference type="Gene3D" id="4.10.400.10">
    <property type="entry name" value="Low-density Lipoprotein Receptor"/>
    <property type="match status" value="2"/>
</dbReference>
<dbReference type="PANTHER" id="PTHR23282">
    <property type="entry name" value="APICAL ENDOSOMAL GLYCOPROTEIN PRECURSOR"/>
    <property type="match status" value="1"/>
</dbReference>
<name>A0A3M7T1E2_BRAPC</name>
<keyword evidence="9" id="KW-1185">Reference proteome</keyword>
<dbReference type="InterPro" id="IPR051560">
    <property type="entry name" value="MAM_domain-containing"/>
</dbReference>
<dbReference type="GO" id="GO:0016020">
    <property type="term" value="C:membrane"/>
    <property type="evidence" value="ECO:0007669"/>
    <property type="project" value="InterPro"/>
</dbReference>
<dbReference type="PROSITE" id="PS00022">
    <property type="entry name" value="EGF_1"/>
    <property type="match status" value="1"/>
</dbReference>
<evidence type="ECO:0000313" key="8">
    <source>
        <dbReference type="EMBL" id="RNA41844.1"/>
    </source>
</evidence>
<dbReference type="EMBL" id="REGN01000443">
    <property type="protein sequence ID" value="RNA41844.1"/>
    <property type="molecule type" value="Genomic_DNA"/>
</dbReference>
<dbReference type="Pfam" id="PF00008">
    <property type="entry name" value="EGF"/>
    <property type="match status" value="1"/>
</dbReference>
<dbReference type="SMART" id="SM00192">
    <property type="entry name" value="LDLa"/>
    <property type="match status" value="2"/>
</dbReference>
<feature type="disulfide bond" evidence="3">
    <location>
        <begin position="108"/>
        <end position="123"/>
    </location>
</feature>
<dbReference type="PROSITE" id="PS50068">
    <property type="entry name" value="LDLRA_2"/>
    <property type="match status" value="2"/>
</dbReference>
<dbReference type="SUPFAM" id="SSF49899">
    <property type="entry name" value="Concanavalin A-like lectins/glucanases"/>
    <property type="match status" value="2"/>
</dbReference>
<gene>
    <name evidence="8" type="ORF">BpHYR1_001212</name>
</gene>
<feature type="compositionally biased region" description="Polar residues" evidence="4">
    <location>
        <begin position="547"/>
        <end position="573"/>
    </location>
</feature>
<dbReference type="PANTHER" id="PTHR23282:SF146">
    <property type="entry name" value="RT07201P-RELATED"/>
    <property type="match status" value="1"/>
</dbReference>
<evidence type="ECO:0000259" key="7">
    <source>
        <dbReference type="PROSITE" id="PS50060"/>
    </source>
</evidence>
<dbReference type="CDD" id="cd06263">
    <property type="entry name" value="MAM"/>
    <property type="match status" value="2"/>
</dbReference>
<feature type="transmembrane region" description="Helical" evidence="5">
    <location>
        <begin position="626"/>
        <end position="648"/>
    </location>
</feature>
<dbReference type="STRING" id="10195.A0A3M7T1E2"/>
<feature type="disulfide bond" evidence="3">
    <location>
        <begin position="313"/>
        <end position="331"/>
    </location>
</feature>
<keyword evidence="5" id="KW-1133">Transmembrane helix</keyword>
<evidence type="ECO:0000256" key="5">
    <source>
        <dbReference type="SAM" id="Phobius"/>
    </source>
</evidence>
<organism evidence="8 9">
    <name type="scientific">Brachionus plicatilis</name>
    <name type="common">Marine rotifer</name>
    <name type="synonym">Brachionus muelleri</name>
    <dbReference type="NCBI Taxonomy" id="10195"/>
    <lineage>
        <taxon>Eukaryota</taxon>
        <taxon>Metazoa</taxon>
        <taxon>Spiralia</taxon>
        <taxon>Gnathifera</taxon>
        <taxon>Rotifera</taxon>
        <taxon>Eurotatoria</taxon>
        <taxon>Monogononta</taxon>
        <taxon>Pseudotrocha</taxon>
        <taxon>Ploima</taxon>
        <taxon>Brachionidae</taxon>
        <taxon>Brachionus</taxon>
    </lineage>
</organism>
<sequence length="715" mass="79760">MFIFAFQGFLIRNQITEVNKILKINEWILADIKLDSDKNFQIVVEGTNVANAEFTIDDFSFTPSCKINQFEQLPIYTFTTPSPSAECQAPNQFKCRTSQQCIEMRDLCNFRYDCADKSDEDSCPWSCDFENQFCGWINEIKGPNQQPKIAWQIESGENAVSTLTGPASDHTTGSDQGRFLYLDPKNKNPGDLARLISPIYFQAGQTCQLEFWYQIFGNYTGLINVYTRSGLTESLLATVGRSTSNVVPPTQWIQFTLPLPTCLKQFQIVIEGVRGGTSDTAVVVDDLKFVNCEYQKPQTEPQQCIPSYNKFKCNSNHCIDSSFICDLNNDCCDYSDESINTCADFYRCNFEADLCAFKILNESDILWKRVRSNSFGQNNLDRPLLDHSMQTSQGHYLVLKRPDTPNLGAKGILGIKLKSSNSGCGVRVWSVISSQYTGSISFYTRSAVGAQWSLLKTINKNSTNWLRSDANIPQNNNPFELLIVGSIDFDRDGFIAIDDVSFLPGCKVDDTVVIPTLPSTISASSSTSRSTKSTQSQSSKLTTSGSNLTQSSQPDITSKVTVPGSSIYTDSTTSPGTKCPINYCQNEAECYLINENFACICKPGFTGNLCESELEDTKKKSSNGGLIAGILIPIFVLIAAALGVLYFYKKDKLKEFFYKRQIDERETELEGIQNPVYNQNELDAEMNNVQNDDAENNLQIPITDSLGKARTYSTI</sequence>
<dbReference type="PRINTS" id="PR00261">
    <property type="entry name" value="LDLRECEPTOR"/>
</dbReference>
<evidence type="ECO:0000256" key="3">
    <source>
        <dbReference type="PROSITE-ProRule" id="PRU00124"/>
    </source>
</evidence>
<accession>A0A3M7T1E2</accession>
<dbReference type="PROSITE" id="PS50060">
    <property type="entry name" value="MAM_2"/>
    <property type="match status" value="2"/>
</dbReference>
<reference evidence="8 9" key="1">
    <citation type="journal article" date="2018" name="Sci. Rep.">
        <title>Genomic signatures of local adaptation to the degree of environmental predictability in rotifers.</title>
        <authorList>
            <person name="Franch-Gras L."/>
            <person name="Hahn C."/>
            <person name="Garcia-Roger E.M."/>
            <person name="Carmona M.J."/>
            <person name="Serra M."/>
            <person name="Gomez A."/>
        </authorList>
    </citation>
    <scope>NUCLEOTIDE SEQUENCE [LARGE SCALE GENOMIC DNA]</scope>
    <source>
        <strain evidence="8">HYR1</strain>
    </source>
</reference>
<comment type="caution">
    <text evidence="8">The sequence shown here is derived from an EMBL/GenBank/DDBJ whole genome shotgun (WGS) entry which is preliminary data.</text>
</comment>
<feature type="domain" description="EGF-like" evidence="6">
    <location>
        <begin position="575"/>
        <end position="611"/>
    </location>
</feature>
<dbReference type="InterPro" id="IPR013320">
    <property type="entry name" value="ConA-like_dom_sf"/>
</dbReference>
<keyword evidence="8" id="KW-0675">Receptor</keyword>
<dbReference type="SMART" id="SM00137">
    <property type="entry name" value="MAM"/>
    <property type="match status" value="2"/>
</dbReference>
<dbReference type="OrthoDB" id="412155at2759"/>
<comment type="caution">
    <text evidence="2">Lacks conserved residue(s) required for the propagation of feature annotation.</text>
</comment>
<dbReference type="Pfam" id="PF00629">
    <property type="entry name" value="MAM"/>
    <property type="match status" value="2"/>
</dbReference>
<feature type="disulfide bond" evidence="2">
    <location>
        <begin position="601"/>
        <end position="610"/>
    </location>
</feature>
<dbReference type="Gene3D" id="2.10.25.10">
    <property type="entry name" value="Laminin"/>
    <property type="match status" value="1"/>
</dbReference>
<feature type="domain" description="MAM" evidence="7">
    <location>
        <begin position="125"/>
        <end position="294"/>
    </location>
</feature>
<proteinExistence type="predicted"/>
<keyword evidence="5" id="KW-0812">Transmembrane</keyword>
<protein>
    <submittedName>
        <fullName evidence="8">MAM and LDL-receptor class A domain-containing 1</fullName>
    </submittedName>
</protein>
<dbReference type="InterPro" id="IPR000742">
    <property type="entry name" value="EGF"/>
</dbReference>
<evidence type="ECO:0000256" key="4">
    <source>
        <dbReference type="SAM" id="MobiDB-lite"/>
    </source>
</evidence>
<dbReference type="CDD" id="cd00112">
    <property type="entry name" value="LDLa"/>
    <property type="match status" value="2"/>
</dbReference>
<dbReference type="InterPro" id="IPR036055">
    <property type="entry name" value="LDL_receptor-like_sf"/>
</dbReference>
<dbReference type="PROSITE" id="PS01209">
    <property type="entry name" value="LDLRA_1"/>
    <property type="match status" value="1"/>
</dbReference>
<dbReference type="InterPro" id="IPR023415">
    <property type="entry name" value="LDLR_class-A_CS"/>
</dbReference>
<evidence type="ECO:0000259" key="6">
    <source>
        <dbReference type="PROSITE" id="PS50026"/>
    </source>
</evidence>
<dbReference type="Proteomes" id="UP000276133">
    <property type="component" value="Unassembled WGS sequence"/>
</dbReference>
<feature type="compositionally biased region" description="Low complexity" evidence="4">
    <location>
        <begin position="521"/>
        <end position="546"/>
    </location>
</feature>
<dbReference type="InterPro" id="IPR000998">
    <property type="entry name" value="MAM_dom"/>
</dbReference>
<dbReference type="InterPro" id="IPR002172">
    <property type="entry name" value="LDrepeatLR_classA_rpt"/>
</dbReference>
<dbReference type="Gene3D" id="2.60.120.200">
    <property type="match status" value="2"/>
</dbReference>
<feature type="region of interest" description="Disordered" evidence="4">
    <location>
        <begin position="521"/>
        <end position="573"/>
    </location>
</feature>
<dbReference type="CDD" id="cd00054">
    <property type="entry name" value="EGF_CA"/>
    <property type="match status" value="1"/>
</dbReference>
<dbReference type="SMART" id="SM00181">
    <property type="entry name" value="EGF"/>
    <property type="match status" value="1"/>
</dbReference>
<keyword evidence="1 2" id="KW-1015">Disulfide bond</keyword>